<evidence type="ECO:0000313" key="2">
    <source>
        <dbReference type="Proteomes" id="UP000245461"/>
    </source>
</evidence>
<keyword evidence="2" id="KW-1185">Reference proteome</keyword>
<evidence type="ECO:0000313" key="1">
    <source>
        <dbReference type="EMBL" id="PWR24176.1"/>
    </source>
</evidence>
<dbReference type="AlphaFoldDB" id="A0A317ED29"/>
<organism evidence="1 2">
    <name type="scientific">Zavarzinia aquatilis</name>
    <dbReference type="NCBI Taxonomy" id="2211142"/>
    <lineage>
        <taxon>Bacteria</taxon>
        <taxon>Pseudomonadati</taxon>
        <taxon>Pseudomonadota</taxon>
        <taxon>Alphaproteobacteria</taxon>
        <taxon>Rhodospirillales</taxon>
        <taxon>Zavarziniaceae</taxon>
        <taxon>Zavarzinia</taxon>
    </lineage>
</organism>
<accession>A0A317ED29</accession>
<name>A0A317ED29_9PROT</name>
<dbReference type="Proteomes" id="UP000245461">
    <property type="component" value="Unassembled WGS sequence"/>
</dbReference>
<sequence>MANLPDWKDKLDTLSSRTETRVIEPVYVTMANDGERFIATANVHVVLNFDPAPGAERRDPIALSDTIPAVFTGTVDKANNVSVKRALFRTEDFDALSKAR</sequence>
<comment type="caution">
    <text evidence="1">The sequence shown here is derived from an EMBL/GenBank/DDBJ whole genome shotgun (WGS) entry which is preliminary data.</text>
</comment>
<reference evidence="1 2" key="1">
    <citation type="submission" date="2018-05" db="EMBL/GenBank/DDBJ databases">
        <title>Zavarzinia sp. HR-AS.</title>
        <authorList>
            <person name="Lee Y."/>
            <person name="Jeon C.O."/>
        </authorList>
    </citation>
    <scope>NUCLEOTIDE SEQUENCE [LARGE SCALE GENOMIC DNA]</scope>
    <source>
        <strain evidence="1 2">HR-AS</strain>
    </source>
</reference>
<proteinExistence type="predicted"/>
<dbReference type="RefSeq" id="WP_109904744.1">
    <property type="nucleotide sequence ID" value="NZ_QGLE01000004.1"/>
</dbReference>
<dbReference type="EMBL" id="QGLE01000004">
    <property type="protein sequence ID" value="PWR24176.1"/>
    <property type="molecule type" value="Genomic_DNA"/>
</dbReference>
<protein>
    <submittedName>
        <fullName evidence="1">Uncharacterized protein</fullName>
    </submittedName>
</protein>
<gene>
    <name evidence="1" type="ORF">DKG74_08625</name>
</gene>